<protein>
    <recommendedName>
        <fullName evidence="3">YraN family protein</fullName>
    </recommendedName>
</protein>
<reference evidence="1" key="1">
    <citation type="submission" date="2022-03" db="EMBL/GenBank/DDBJ databases">
        <title>Genome Identification and Characterization of new species Bdellovibrio reynosense LBG001 sp. nov. from a Mexico soil sample.</title>
        <authorList>
            <person name="Camilli A."/>
            <person name="Ajao Y."/>
            <person name="Guo X."/>
        </authorList>
    </citation>
    <scope>NUCLEOTIDE SEQUENCE</scope>
    <source>
        <strain evidence="1">LBG001</strain>
    </source>
</reference>
<gene>
    <name evidence="1" type="ORF">MNR06_03005</name>
</gene>
<evidence type="ECO:0000313" key="2">
    <source>
        <dbReference type="Proteomes" id="UP000830116"/>
    </source>
</evidence>
<name>A0ABY4CDH4_9BACT</name>
<organism evidence="1 2">
    <name type="scientific">Bdellovibrio reynosensis</name>
    <dbReference type="NCBI Taxonomy" id="2835041"/>
    <lineage>
        <taxon>Bacteria</taxon>
        <taxon>Pseudomonadati</taxon>
        <taxon>Bdellovibrionota</taxon>
        <taxon>Bdellovibrionia</taxon>
        <taxon>Bdellovibrionales</taxon>
        <taxon>Pseudobdellovibrionaceae</taxon>
        <taxon>Bdellovibrio</taxon>
    </lineage>
</organism>
<dbReference type="Proteomes" id="UP000830116">
    <property type="component" value="Chromosome"/>
</dbReference>
<evidence type="ECO:0000313" key="1">
    <source>
        <dbReference type="EMBL" id="UOF01922.1"/>
    </source>
</evidence>
<proteinExistence type="predicted"/>
<evidence type="ECO:0008006" key="3">
    <source>
        <dbReference type="Google" id="ProtNLM"/>
    </source>
</evidence>
<dbReference type="EMBL" id="CP093442">
    <property type="protein sequence ID" value="UOF01922.1"/>
    <property type="molecule type" value="Genomic_DNA"/>
</dbReference>
<accession>A0ABY4CDH4</accession>
<sequence>MKTPFAEVDLLFRTPDNHVLMVEVKTNNISAFQNFRIGKRQKNRLVRALQFLSDRLDSLVEVHWAFVTKEGKVTVIEDISG</sequence>
<keyword evidence="2" id="KW-1185">Reference proteome</keyword>